<evidence type="ECO:0000256" key="6">
    <source>
        <dbReference type="ARBA" id="ARBA00022840"/>
    </source>
</evidence>
<evidence type="ECO:0000256" key="3">
    <source>
        <dbReference type="ARBA" id="ARBA00022737"/>
    </source>
</evidence>
<keyword evidence="10" id="KW-1185">Reference proteome</keyword>
<evidence type="ECO:0000259" key="7">
    <source>
        <dbReference type="Pfam" id="PF00931"/>
    </source>
</evidence>
<dbReference type="InterPro" id="IPR050905">
    <property type="entry name" value="Plant_NBS-LRR"/>
</dbReference>
<protein>
    <submittedName>
        <fullName evidence="9">Disease resistance protein</fullName>
    </submittedName>
</protein>
<keyword evidence="4" id="KW-0547">Nucleotide-binding</keyword>
<evidence type="ECO:0000313" key="9">
    <source>
        <dbReference type="EMBL" id="KAJ7946538.1"/>
    </source>
</evidence>
<dbReference type="EMBL" id="JARAOO010000013">
    <property type="protein sequence ID" value="KAJ7946538.1"/>
    <property type="molecule type" value="Genomic_DNA"/>
</dbReference>
<dbReference type="InterPro" id="IPR042197">
    <property type="entry name" value="Apaf_helical"/>
</dbReference>
<comment type="similarity">
    <text evidence="1">Belongs to the disease resistance NB-LRR family.</text>
</comment>
<dbReference type="GO" id="GO:0043531">
    <property type="term" value="F:ADP binding"/>
    <property type="evidence" value="ECO:0007669"/>
    <property type="project" value="InterPro"/>
</dbReference>
<dbReference type="Pfam" id="PF23559">
    <property type="entry name" value="WHD_DRP"/>
    <property type="match status" value="1"/>
</dbReference>
<dbReference type="Gene3D" id="3.80.10.10">
    <property type="entry name" value="Ribonuclease Inhibitor"/>
    <property type="match status" value="1"/>
</dbReference>
<evidence type="ECO:0000256" key="5">
    <source>
        <dbReference type="ARBA" id="ARBA00022821"/>
    </source>
</evidence>
<dbReference type="Proteomes" id="UP001163823">
    <property type="component" value="Chromosome 13"/>
</dbReference>
<dbReference type="GO" id="GO:0006952">
    <property type="term" value="P:defense response"/>
    <property type="evidence" value="ECO:0007669"/>
    <property type="project" value="UniProtKB-KW"/>
</dbReference>
<keyword evidence="6" id="KW-0067">ATP-binding</keyword>
<keyword evidence="5" id="KW-0611">Plant defense</keyword>
<dbReference type="PRINTS" id="PR00364">
    <property type="entry name" value="DISEASERSIST"/>
</dbReference>
<dbReference type="Gene3D" id="1.10.10.10">
    <property type="entry name" value="Winged helix-like DNA-binding domain superfamily/Winged helix DNA-binding domain"/>
    <property type="match status" value="1"/>
</dbReference>
<dbReference type="InterPro" id="IPR002182">
    <property type="entry name" value="NB-ARC"/>
</dbReference>
<dbReference type="KEGG" id="qsa:O6P43_031453"/>
<dbReference type="InterPro" id="IPR036388">
    <property type="entry name" value="WH-like_DNA-bd_sf"/>
</dbReference>
<evidence type="ECO:0000313" key="10">
    <source>
        <dbReference type="Proteomes" id="UP001163823"/>
    </source>
</evidence>
<evidence type="ECO:0000256" key="1">
    <source>
        <dbReference type="ARBA" id="ARBA00008894"/>
    </source>
</evidence>
<dbReference type="InterPro" id="IPR027417">
    <property type="entry name" value="P-loop_NTPase"/>
</dbReference>
<dbReference type="InterPro" id="IPR058922">
    <property type="entry name" value="WHD_DRP"/>
</dbReference>
<reference evidence="9" key="1">
    <citation type="journal article" date="2023" name="Science">
        <title>Elucidation of the pathway for biosynthesis of saponin adjuvants from the soapbark tree.</title>
        <authorList>
            <person name="Reed J."/>
            <person name="Orme A."/>
            <person name="El-Demerdash A."/>
            <person name="Owen C."/>
            <person name="Martin L.B.B."/>
            <person name="Misra R.C."/>
            <person name="Kikuchi S."/>
            <person name="Rejzek M."/>
            <person name="Martin A.C."/>
            <person name="Harkess A."/>
            <person name="Leebens-Mack J."/>
            <person name="Louveau T."/>
            <person name="Stephenson M.J."/>
            <person name="Osbourn A."/>
        </authorList>
    </citation>
    <scope>NUCLEOTIDE SEQUENCE</scope>
    <source>
        <strain evidence="9">S10</strain>
    </source>
</reference>
<organism evidence="9 10">
    <name type="scientific">Quillaja saponaria</name>
    <name type="common">Soap bark tree</name>
    <dbReference type="NCBI Taxonomy" id="32244"/>
    <lineage>
        <taxon>Eukaryota</taxon>
        <taxon>Viridiplantae</taxon>
        <taxon>Streptophyta</taxon>
        <taxon>Embryophyta</taxon>
        <taxon>Tracheophyta</taxon>
        <taxon>Spermatophyta</taxon>
        <taxon>Magnoliopsida</taxon>
        <taxon>eudicotyledons</taxon>
        <taxon>Gunneridae</taxon>
        <taxon>Pentapetalae</taxon>
        <taxon>rosids</taxon>
        <taxon>fabids</taxon>
        <taxon>Fabales</taxon>
        <taxon>Quillajaceae</taxon>
        <taxon>Quillaja</taxon>
    </lineage>
</organism>
<evidence type="ECO:0000256" key="2">
    <source>
        <dbReference type="ARBA" id="ARBA00022614"/>
    </source>
</evidence>
<dbReference type="PANTHER" id="PTHR33463">
    <property type="entry name" value="NB-ARC DOMAIN-CONTAINING PROTEIN-RELATED"/>
    <property type="match status" value="1"/>
</dbReference>
<dbReference type="PANTHER" id="PTHR33463:SF81">
    <property type="entry name" value="DISEASE RESISTANCE PROTEIN RPS2-LIKE"/>
    <property type="match status" value="1"/>
</dbReference>
<feature type="domain" description="Disease resistance protein winged helix" evidence="8">
    <location>
        <begin position="336"/>
        <end position="406"/>
    </location>
</feature>
<dbReference type="Gene3D" id="3.40.50.300">
    <property type="entry name" value="P-loop containing nucleotide triphosphate hydrolases"/>
    <property type="match status" value="1"/>
</dbReference>
<dbReference type="SUPFAM" id="SSF52540">
    <property type="entry name" value="P-loop containing nucleoside triphosphate hydrolases"/>
    <property type="match status" value="1"/>
</dbReference>
<dbReference type="Pfam" id="PF00931">
    <property type="entry name" value="NB-ARC"/>
    <property type="match status" value="1"/>
</dbReference>
<dbReference type="AlphaFoldDB" id="A0AAD7KVW0"/>
<proteinExistence type="inferred from homology"/>
<evidence type="ECO:0000256" key="4">
    <source>
        <dbReference type="ARBA" id="ARBA00022741"/>
    </source>
</evidence>
<dbReference type="SUPFAM" id="SSF52058">
    <property type="entry name" value="L domain-like"/>
    <property type="match status" value="1"/>
</dbReference>
<dbReference type="GO" id="GO:0005524">
    <property type="term" value="F:ATP binding"/>
    <property type="evidence" value="ECO:0007669"/>
    <property type="project" value="UniProtKB-KW"/>
</dbReference>
<feature type="domain" description="NB-ARC" evidence="7">
    <location>
        <begin position="89"/>
        <end position="248"/>
    </location>
</feature>
<keyword evidence="3" id="KW-0677">Repeat</keyword>
<comment type="caution">
    <text evidence="9">The sequence shown here is derived from an EMBL/GenBank/DDBJ whole genome shotgun (WGS) entry which is preliminary data.</text>
</comment>
<name>A0AAD7KVW0_QUISA</name>
<accession>A0AAD7KVW0</accession>
<sequence>MEEQGNRDCSEVEQLKSEYESKKTKVTNIVNGRRSSLSERMAKKRNQVCQLIEEEGLFRECFLVNKRPECVLKVLDAPKIKGFPTLEGRVEEILRLLKNIRFKRIGGLGSPGVGKTTIVQNINNHEEVANLFDIFILLEVSAEKREERLQRAIAERLQVDIEGVNDHGEVAPRIYKELESQKYLLLLDDVMDSVNLEKVGIPDTNNGSKVLFATKFRHICMHNKVNRLIPVKPLSSDEAWKMFRDIVIDVINLPNIQPIARLVSNKCARLPLLIKAIAHSFKVKENAFTWRAGLKDLKIWTEIQNQGLREMSSFLRFCYDDLKDKKKQKCFLYGALYPADSKIFSDYLMECWAAEGFLGDLNDARRYRDLCDCGYDILEHLTNVSLLEKGERMMYIRMRSCIRQLALHISSKDPECNFYVTSREDSSEFNNSISLLQAKQISMIDHNKLCEISSEIQENPNKTSTLLLQKNDDLDKITQTLFENMSNLRVLDFDCTKIRNLPSSLSKLTHCST</sequence>
<evidence type="ECO:0000259" key="8">
    <source>
        <dbReference type="Pfam" id="PF23559"/>
    </source>
</evidence>
<gene>
    <name evidence="9" type="ORF">O6P43_031453</name>
</gene>
<keyword evidence="2" id="KW-0433">Leucine-rich repeat</keyword>
<dbReference type="InterPro" id="IPR032675">
    <property type="entry name" value="LRR_dom_sf"/>
</dbReference>
<dbReference type="Gene3D" id="1.10.8.430">
    <property type="entry name" value="Helical domain of apoptotic protease-activating factors"/>
    <property type="match status" value="1"/>
</dbReference>